<dbReference type="InterPro" id="IPR006439">
    <property type="entry name" value="HAD-SF_hydro_IA"/>
</dbReference>
<dbReference type="InterPro" id="IPR036412">
    <property type="entry name" value="HAD-like_sf"/>
</dbReference>
<organism evidence="2 3">
    <name type="scientific">Rhodotorula diobovata</name>
    <dbReference type="NCBI Taxonomy" id="5288"/>
    <lineage>
        <taxon>Eukaryota</taxon>
        <taxon>Fungi</taxon>
        <taxon>Dikarya</taxon>
        <taxon>Basidiomycota</taxon>
        <taxon>Pucciniomycotina</taxon>
        <taxon>Microbotryomycetes</taxon>
        <taxon>Sporidiobolales</taxon>
        <taxon>Sporidiobolaceae</taxon>
        <taxon>Rhodotorula</taxon>
    </lineage>
</organism>
<reference evidence="2 3" key="1">
    <citation type="submission" date="2019-03" db="EMBL/GenBank/DDBJ databases">
        <title>Rhodosporidium diobovatum UCD-FST 08-225 genome sequencing, assembly, and annotation.</title>
        <authorList>
            <person name="Fakankun I.U."/>
            <person name="Fristensky B."/>
            <person name="Levin D.B."/>
        </authorList>
    </citation>
    <scope>NUCLEOTIDE SEQUENCE [LARGE SCALE GENOMIC DNA]</scope>
    <source>
        <strain evidence="2 3">UCD-FST 08-225</strain>
    </source>
</reference>
<dbReference type="GO" id="GO:0016791">
    <property type="term" value="F:phosphatase activity"/>
    <property type="evidence" value="ECO:0007669"/>
    <property type="project" value="UniProtKB-ARBA"/>
</dbReference>
<dbReference type="Pfam" id="PF00702">
    <property type="entry name" value="Hydrolase"/>
    <property type="match status" value="1"/>
</dbReference>
<dbReference type="PANTHER" id="PTHR47829">
    <property type="entry name" value="HYDROLASE, PUTATIVE (AFU_ORTHOLOGUE AFUA_1G12880)-RELATED"/>
    <property type="match status" value="1"/>
</dbReference>
<sequence length="319" mass="34764">MTIRAVIFDIGGVVVGSPVAAIGEAEKRWSLPPHWINASITAMGDDGPFQRFERSEISQDEFYREFGARLSDVESGNKAYRVYCKRAGIECPPLPTKVQIDGKELWGMMMAPALEPDELVVTAINRLRASRRYKVAALTNNFAPLGVTPSRSPPSPPYARPTTAAELRAALKATAEQGEEATGAGNDAMRGMFDEYVESCVEGLRKPDPAFFRVALDRVGVEPHEAVFLDDIGHNLAAARKLGMHTIRAFPLSHTLPCPHSADEVARAHRGQARQVARGNRRAREAARDGPLESARQAVDASEVQVCASLEGFLTSLYP</sequence>
<comment type="caution">
    <text evidence="2">The sequence shown here is derived from an EMBL/GenBank/DDBJ whole genome shotgun (WGS) entry which is preliminary data.</text>
</comment>
<dbReference type="NCBIfam" id="TIGR01509">
    <property type="entry name" value="HAD-SF-IA-v3"/>
    <property type="match status" value="1"/>
</dbReference>
<evidence type="ECO:0000313" key="3">
    <source>
        <dbReference type="Proteomes" id="UP000311382"/>
    </source>
</evidence>
<dbReference type="SFLD" id="SFLDG01129">
    <property type="entry name" value="C1.5:_HAD__Beta-PGM__Phosphata"/>
    <property type="match status" value="1"/>
</dbReference>
<dbReference type="InterPro" id="IPR052898">
    <property type="entry name" value="ACAD10-like"/>
</dbReference>
<dbReference type="Proteomes" id="UP000311382">
    <property type="component" value="Unassembled WGS sequence"/>
</dbReference>
<accession>A0A5C5G516</accession>
<dbReference type="OrthoDB" id="1694274at2759"/>
<dbReference type="InterPro" id="IPR023214">
    <property type="entry name" value="HAD_sf"/>
</dbReference>
<evidence type="ECO:0000256" key="1">
    <source>
        <dbReference type="SAM" id="MobiDB-lite"/>
    </source>
</evidence>
<dbReference type="Gene3D" id="3.40.50.1000">
    <property type="entry name" value="HAD superfamily/HAD-like"/>
    <property type="match status" value="1"/>
</dbReference>
<keyword evidence="3" id="KW-1185">Reference proteome</keyword>
<feature type="region of interest" description="Disordered" evidence="1">
    <location>
        <begin position="265"/>
        <end position="294"/>
    </location>
</feature>
<proteinExistence type="predicted"/>
<evidence type="ECO:0000313" key="2">
    <source>
        <dbReference type="EMBL" id="TNY24217.1"/>
    </source>
</evidence>
<dbReference type="EMBL" id="SOZI01000004">
    <property type="protein sequence ID" value="TNY24217.1"/>
    <property type="molecule type" value="Genomic_DNA"/>
</dbReference>
<dbReference type="Gene3D" id="1.10.150.240">
    <property type="entry name" value="Putative phosphatase, domain 2"/>
    <property type="match status" value="1"/>
</dbReference>
<name>A0A5C5G516_9BASI</name>
<dbReference type="PANTHER" id="PTHR47829:SF1">
    <property type="entry name" value="HAD FAMILY PHOSPHATASE"/>
    <property type="match status" value="1"/>
</dbReference>
<dbReference type="STRING" id="5288.A0A5C5G516"/>
<dbReference type="CDD" id="cd02603">
    <property type="entry name" value="HAD_sEH-N_like"/>
    <property type="match status" value="1"/>
</dbReference>
<gene>
    <name evidence="2" type="ORF">DMC30DRAFT_191677</name>
</gene>
<feature type="compositionally biased region" description="Basic and acidic residues" evidence="1">
    <location>
        <begin position="282"/>
        <end position="291"/>
    </location>
</feature>
<dbReference type="AlphaFoldDB" id="A0A5C5G516"/>
<dbReference type="SFLD" id="SFLDS00003">
    <property type="entry name" value="Haloacid_Dehalogenase"/>
    <property type="match status" value="1"/>
</dbReference>
<dbReference type="SUPFAM" id="SSF56784">
    <property type="entry name" value="HAD-like"/>
    <property type="match status" value="1"/>
</dbReference>
<dbReference type="InterPro" id="IPR023198">
    <property type="entry name" value="PGP-like_dom2"/>
</dbReference>
<protein>
    <submittedName>
        <fullName evidence="2">HAD-like domain-containing protein</fullName>
    </submittedName>
</protein>